<dbReference type="SUPFAM" id="SSF52374">
    <property type="entry name" value="Nucleotidylyl transferase"/>
    <property type="match status" value="1"/>
</dbReference>
<keyword evidence="3 7" id="KW-0547">Nucleotide-binding</keyword>
<dbReference type="PANTHER" id="PTHR43311:SF1">
    <property type="entry name" value="GLUTAMYL-Q TRNA(ASP) SYNTHETASE"/>
    <property type="match status" value="1"/>
</dbReference>
<reference evidence="9" key="1">
    <citation type="submission" date="2022-05" db="EMBL/GenBank/DDBJ databases">
        <authorList>
            <person name="Pankratov T."/>
        </authorList>
    </citation>
    <scope>NUCLEOTIDE SEQUENCE</scope>
    <source>
        <strain evidence="9">BP6-180914</strain>
    </source>
</reference>
<dbReference type="GO" id="GO:0005829">
    <property type="term" value="C:cytosol"/>
    <property type="evidence" value="ECO:0007669"/>
    <property type="project" value="TreeGrafter"/>
</dbReference>
<protein>
    <submittedName>
        <fullName evidence="9">tRNA glutamyl-Q(34) synthetase GluQRS</fullName>
        <ecNumber evidence="9">6.1.1.-</ecNumber>
    </submittedName>
</protein>
<evidence type="ECO:0000313" key="9">
    <source>
        <dbReference type="EMBL" id="MCW6509952.1"/>
    </source>
</evidence>
<evidence type="ECO:0000256" key="4">
    <source>
        <dbReference type="ARBA" id="ARBA00022833"/>
    </source>
</evidence>
<evidence type="ECO:0000256" key="5">
    <source>
        <dbReference type="ARBA" id="ARBA00022840"/>
    </source>
</evidence>
<keyword evidence="2" id="KW-0479">Metal-binding</keyword>
<evidence type="ECO:0000256" key="3">
    <source>
        <dbReference type="ARBA" id="ARBA00022741"/>
    </source>
</evidence>
<keyword evidence="4" id="KW-0862">Zinc</keyword>
<dbReference type="EMBL" id="JAMOIM010000012">
    <property type="protein sequence ID" value="MCW6509952.1"/>
    <property type="molecule type" value="Genomic_DNA"/>
</dbReference>
<evidence type="ECO:0000256" key="6">
    <source>
        <dbReference type="ARBA" id="ARBA00023146"/>
    </source>
</evidence>
<dbReference type="PANTHER" id="PTHR43311">
    <property type="entry name" value="GLUTAMATE--TRNA LIGASE"/>
    <property type="match status" value="1"/>
</dbReference>
<sequence>MLSTCMASPDPMPIGGAQAPLFRFAPSPNGFLHLGHAYSALMNDRLARERGGMLLLRFEDIDRARCRPDYEEAALADLAWLGVAWTPPPTRQSDRFPLYRAALQRLEAEGLVYPCFCTRGDIAKAIDGKPGWPRDPDGSPLYPGTCRRRTPAERDNLAAQGAPAGLRLDLARALDRLPPGLDWVEYREGGAPMGIPAEPARWGDALLARKDIPTSYHVSVVVDDAAQGVTDVVRGEDLLAATGLHRVLQVLLGLPAPVYHHHRLICDASGEKLAKSRAAPTLRARRATGESASDLRRALGFDPTW</sequence>
<evidence type="ECO:0000313" key="10">
    <source>
        <dbReference type="Proteomes" id="UP001165667"/>
    </source>
</evidence>
<evidence type="ECO:0000259" key="8">
    <source>
        <dbReference type="Pfam" id="PF00749"/>
    </source>
</evidence>
<comment type="caution">
    <text evidence="9">The sequence shown here is derived from an EMBL/GenBank/DDBJ whole genome shotgun (WGS) entry which is preliminary data.</text>
</comment>
<feature type="domain" description="Glutamyl/glutaminyl-tRNA synthetase class Ib catalytic" evidence="8">
    <location>
        <begin position="23"/>
        <end position="277"/>
    </location>
</feature>
<keyword evidence="7" id="KW-0648">Protein biosynthesis</keyword>
<dbReference type="InterPro" id="IPR001412">
    <property type="entry name" value="aa-tRNA-synth_I_CS"/>
</dbReference>
<organism evidence="9 10">
    <name type="scientific">Lichenifustis flavocetrariae</name>
    <dbReference type="NCBI Taxonomy" id="2949735"/>
    <lineage>
        <taxon>Bacteria</taxon>
        <taxon>Pseudomonadati</taxon>
        <taxon>Pseudomonadota</taxon>
        <taxon>Alphaproteobacteria</taxon>
        <taxon>Hyphomicrobiales</taxon>
        <taxon>Lichenihabitantaceae</taxon>
        <taxon>Lichenifustis</taxon>
    </lineage>
</organism>
<dbReference type="NCBIfam" id="NF004315">
    <property type="entry name" value="PRK05710.1-4"/>
    <property type="match status" value="1"/>
</dbReference>
<dbReference type="Gene3D" id="3.40.50.620">
    <property type="entry name" value="HUPs"/>
    <property type="match status" value="1"/>
</dbReference>
<evidence type="ECO:0000256" key="2">
    <source>
        <dbReference type="ARBA" id="ARBA00022723"/>
    </source>
</evidence>
<proteinExistence type="inferred from homology"/>
<keyword evidence="6 7" id="KW-0030">Aminoacyl-tRNA synthetase</keyword>
<name>A0AA41YZ84_9HYPH</name>
<evidence type="ECO:0000256" key="7">
    <source>
        <dbReference type="RuleBase" id="RU363037"/>
    </source>
</evidence>
<dbReference type="InterPro" id="IPR020058">
    <property type="entry name" value="Glu/Gln-tRNA-synth_Ib_cat-dom"/>
</dbReference>
<dbReference type="Proteomes" id="UP001165667">
    <property type="component" value="Unassembled WGS sequence"/>
</dbReference>
<dbReference type="GO" id="GO:0005524">
    <property type="term" value="F:ATP binding"/>
    <property type="evidence" value="ECO:0007669"/>
    <property type="project" value="UniProtKB-KW"/>
</dbReference>
<dbReference type="PRINTS" id="PR00987">
    <property type="entry name" value="TRNASYNTHGLU"/>
</dbReference>
<dbReference type="GO" id="GO:0004818">
    <property type="term" value="F:glutamate-tRNA ligase activity"/>
    <property type="evidence" value="ECO:0007669"/>
    <property type="project" value="TreeGrafter"/>
</dbReference>
<gene>
    <name evidence="9" type="primary">gluQRS</name>
    <name evidence="9" type="ORF">M8523_18185</name>
</gene>
<keyword evidence="1 7" id="KW-0436">Ligase</keyword>
<dbReference type="RefSeq" id="WP_282586322.1">
    <property type="nucleotide sequence ID" value="NZ_JAMOIM010000012.1"/>
</dbReference>
<dbReference type="AlphaFoldDB" id="A0AA41YZ84"/>
<evidence type="ECO:0000256" key="1">
    <source>
        <dbReference type="ARBA" id="ARBA00022598"/>
    </source>
</evidence>
<comment type="similarity">
    <text evidence="7">Belongs to the class-I aminoacyl-tRNA synthetase family.</text>
</comment>
<dbReference type="Pfam" id="PF00749">
    <property type="entry name" value="tRNA-synt_1c"/>
    <property type="match status" value="1"/>
</dbReference>
<keyword evidence="5 7" id="KW-0067">ATP-binding</keyword>
<dbReference type="InterPro" id="IPR000924">
    <property type="entry name" value="Glu/Gln-tRNA-synth"/>
</dbReference>
<dbReference type="EC" id="6.1.1.-" evidence="9"/>
<accession>A0AA41YZ84</accession>
<dbReference type="InterPro" id="IPR014729">
    <property type="entry name" value="Rossmann-like_a/b/a_fold"/>
</dbReference>
<dbReference type="GO" id="GO:0006424">
    <property type="term" value="P:glutamyl-tRNA aminoacylation"/>
    <property type="evidence" value="ECO:0007669"/>
    <property type="project" value="TreeGrafter"/>
</dbReference>
<dbReference type="PROSITE" id="PS00178">
    <property type="entry name" value="AA_TRNA_LIGASE_I"/>
    <property type="match status" value="1"/>
</dbReference>
<dbReference type="InterPro" id="IPR049940">
    <property type="entry name" value="GluQ/Sye"/>
</dbReference>
<keyword evidence="10" id="KW-1185">Reference proteome</keyword>